<keyword evidence="14" id="KW-0645">Protease</keyword>
<accession>T0L9T8</accession>
<keyword evidence="8 14" id="KW-0256">Endoplasmic reticulum</keyword>
<evidence type="ECO:0000256" key="10">
    <source>
        <dbReference type="ARBA" id="ARBA00022989"/>
    </source>
</evidence>
<sequence>MTWKLISLFLNNDSPIVVVLTESMSPGFERGDILWLKPKQYTTGDMTVFQLYKNTIPIVHRAIKQFGNKVLTKGDNNKVDDVSLYRPNQFYLLPEDIKSCVVAYIPFFGMLTIWINTIPAVKFLVMTLIGLNVLITRE</sequence>
<keyword evidence="6 14" id="KW-0812">Transmembrane</keyword>
<protein>
    <recommendedName>
        <fullName evidence="5 14">Signal peptidase complex catalytic subunit SEC11</fullName>
        <ecNumber evidence="4 14">3.4.21.89</ecNumber>
    </recommendedName>
</protein>
<organism evidence="15 16">
    <name type="scientific">Vairimorpha apis BRL 01</name>
    <dbReference type="NCBI Taxonomy" id="1037528"/>
    <lineage>
        <taxon>Eukaryota</taxon>
        <taxon>Fungi</taxon>
        <taxon>Fungi incertae sedis</taxon>
        <taxon>Microsporidia</taxon>
        <taxon>Nosematidae</taxon>
        <taxon>Vairimorpha</taxon>
    </lineage>
</organism>
<comment type="similarity">
    <text evidence="3 14">Belongs to the peptidase S26B family.</text>
</comment>
<name>T0L9T8_9MICR</name>
<reference evidence="15 16" key="1">
    <citation type="journal article" date="2013" name="BMC Genomics">
        <title>Genome sequencing and comparative genomics of honey bee microsporidia, Nosema apis reveal novel insights into host-parasite interactions.</title>
        <authorList>
            <person name="Chen Yp."/>
            <person name="Pettis J.S."/>
            <person name="Zhao Y."/>
            <person name="Liu X."/>
            <person name="Tallon L.J."/>
            <person name="Sadzewicz L.D."/>
            <person name="Li R."/>
            <person name="Zheng H."/>
            <person name="Huang S."/>
            <person name="Zhang X."/>
            <person name="Hamilton M.C."/>
            <person name="Pernal S.F."/>
            <person name="Melathopoulos A.P."/>
            <person name="Yan X."/>
            <person name="Evans J.D."/>
        </authorList>
    </citation>
    <scope>NUCLEOTIDE SEQUENCE [LARGE SCALE GENOMIC DNA]</scope>
    <source>
        <strain evidence="15 16">BRL 01</strain>
    </source>
</reference>
<dbReference type="InterPro" id="IPR036286">
    <property type="entry name" value="LexA/Signal_pep-like_sf"/>
</dbReference>
<dbReference type="GO" id="GO:0004252">
    <property type="term" value="F:serine-type endopeptidase activity"/>
    <property type="evidence" value="ECO:0007669"/>
    <property type="project" value="InterPro"/>
</dbReference>
<dbReference type="AlphaFoldDB" id="T0L9T8"/>
<dbReference type="PROSITE" id="PS00761">
    <property type="entry name" value="SPASE_I_3"/>
    <property type="match status" value="1"/>
</dbReference>
<dbReference type="GO" id="GO:0006465">
    <property type="term" value="P:signal peptide processing"/>
    <property type="evidence" value="ECO:0007669"/>
    <property type="project" value="UniProtKB-UniRule"/>
</dbReference>
<evidence type="ECO:0000256" key="3">
    <source>
        <dbReference type="ARBA" id="ARBA00011035"/>
    </source>
</evidence>
<evidence type="ECO:0000313" key="15">
    <source>
        <dbReference type="EMBL" id="EQB61203.1"/>
    </source>
</evidence>
<comment type="catalytic activity">
    <reaction evidence="1 14">
        <text>Cleavage of hydrophobic, N-terminal signal or leader sequences from secreted and periplasmic proteins.</text>
        <dbReference type="EC" id="3.4.21.89"/>
    </reaction>
</comment>
<keyword evidence="9 14" id="KW-0735">Signal-anchor</keyword>
<keyword evidence="11 14" id="KW-0472">Membrane</keyword>
<evidence type="ECO:0000256" key="4">
    <source>
        <dbReference type="ARBA" id="ARBA00013208"/>
    </source>
</evidence>
<feature type="transmembrane region" description="Helical" evidence="14">
    <location>
        <begin position="113"/>
        <end position="135"/>
    </location>
</feature>
<dbReference type="OrthoDB" id="10257561at2759"/>
<dbReference type="InterPro" id="IPR019533">
    <property type="entry name" value="Peptidase_S26"/>
</dbReference>
<comment type="subcellular location">
    <subcellularLocation>
        <location evidence="2">Endoplasmic reticulum membrane</location>
        <topology evidence="2">Single-pass type II membrane protein</topology>
    </subcellularLocation>
</comment>
<dbReference type="PRINTS" id="PR00728">
    <property type="entry name" value="SIGNALPTASE"/>
</dbReference>
<evidence type="ECO:0000256" key="5">
    <source>
        <dbReference type="ARBA" id="ARBA00019685"/>
    </source>
</evidence>
<dbReference type="SUPFAM" id="SSF51306">
    <property type="entry name" value="LexA/Signal peptidase"/>
    <property type="match status" value="1"/>
</dbReference>
<evidence type="ECO:0000256" key="11">
    <source>
        <dbReference type="ARBA" id="ARBA00023136"/>
    </source>
</evidence>
<evidence type="ECO:0000256" key="8">
    <source>
        <dbReference type="ARBA" id="ARBA00022824"/>
    </source>
</evidence>
<keyword evidence="16" id="KW-1185">Reference proteome</keyword>
<dbReference type="GO" id="GO:0005787">
    <property type="term" value="C:signal peptidase complex"/>
    <property type="evidence" value="ECO:0007669"/>
    <property type="project" value="EnsemblFungi"/>
</dbReference>
<evidence type="ECO:0000256" key="2">
    <source>
        <dbReference type="ARBA" id="ARBA00004648"/>
    </source>
</evidence>
<evidence type="ECO:0000256" key="1">
    <source>
        <dbReference type="ARBA" id="ARBA00000677"/>
    </source>
</evidence>
<keyword evidence="7 14" id="KW-0378">Hydrolase</keyword>
<dbReference type="PANTHER" id="PTHR10806">
    <property type="entry name" value="SIGNAL PEPTIDASE COMPLEX CATALYTIC SUBUNIT SEC11"/>
    <property type="match status" value="1"/>
</dbReference>
<proteinExistence type="inferred from homology"/>
<gene>
    <name evidence="15" type="ORF">NAPIS_ORF01184</name>
</gene>
<dbReference type="NCBIfam" id="TIGR02228">
    <property type="entry name" value="sigpep_I_arch"/>
    <property type="match status" value="1"/>
</dbReference>
<dbReference type="CDD" id="cd06530">
    <property type="entry name" value="S26_SPase_I"/>
    <property type="match status" value="1"/>
</dbReference>
<dbReference type="GO" id="GO:0045047">
    <property type="term" value="P:protein targeting to ER"/>
    <property type="evidence" value="ECO:0007669"/>
    <property type="project" value="EnsemblFungi"/>
</dbReference>
<keyword evidence="10 14" id="KW-1133">Transmembrane helix</keyword>
<evidence type="ECO:0000313" key="16">
    <source>
        <dbReference type="Proteomes" id="UP000053780"/>
    </source>
</evidence>
<evidence type="ECO:0000256" key="13">
    <source>
        <dbReference type="ARBA" id="ARBA00047037"/>
    </source>
</evidence>
<evidence type="ECO:0000256" key="9">
    <source>
        <dbReference type="ARBA" id="ARBA00022968"/>
    </source>
</evidence>
<dbReference type="GO" id="GO:0009003">
    <property type="term" value="F:signal peptidase activity"/>
    <property type="evidence" value="ECO:0007669"/>
    <property type="project" value="UniProtKB-EC"/>
</dbReference>
<evidence type="ECO:0000256" key="14">
    <source>
        <dbReference type="RuleBase" id="RU362047"/>
    </source>
</evidence>
<dbReference type="Proteomes" id="UP000053780">
    <property type="component" value="Unassembled WGS sequence"/>
</dbReference>
<dbReference type="PANTHER" id="PTHR10806:SF6">
    <property type="entry name" value="SIGNAL PEPTIDASE COMPLEX CATALYTIC SUBUNIT SEC11"/>
    <property type="match status" value="1"/>
</dbReference>
<comment type="subunit">
    <text evidence="13">Component of the signal peptidase complex (SPC) composed of a catalytic subunit SEC11 and three accessory subunits SPC1, SPC2 and SPC3. The complex induces a local thinning of the ER membrane which is used to measure the length of the signal peptide (SP) h-region of protein substrates. This ensures the selectivity of the complex towards h-regions shorter than 18-20 amino acids. SPC associates with the translocon complex.</text>
</comment>
<dbReference type="EMBL" id="KE647164">
    <property type="protein sequence ID" value="EQB61203.1"/>
    <property type="molecule type" value="Genomic_DNA"/>
</dbReference>
<dbReference type="EC" id="3.4.21.89" evidence="4 14"/>
<dbReference type="InterPro" id="IPR019758">
    <property type="entry name" value="Pept_S26A_signal_pept_1_CS"/>
</dbReference>
<evidence type="ECO:0000256" key="7">
    <source>
        <dbReference type="ARBA" id="ARBA00022801"/>
    </source>
</evidence>
<dbReference type="HOGENOM" id="CLU_089996_0_1_1"/>
<comment type="function">
    <text evidence="12">Catalytic component of the signal peptidase complex (SPC) which catalyzes the cleavage of N-terminal signal sequences from nascent proteins as they are translocated into the lumen of the endoplasmic reticulum. Specifically cleaves N-terminal signal peptides that contain a hydrophobic alpha-helix (h-region) shorter than 18-20 amino acids.</text>
</comment>
<dbReference type="VEuPathDB" id="MicrosporidiaDB:NAPIS_ORF01184"/>
<evidence type="ECO:0000256" key="6">
    <source>
        <dbReference type="ARBA" id="ARBA00022692"/>
    </source>
</evidence>
<evidence type="ECO:0000256" key="12">
    <source>
        <dbReference type="ARBA" id="ARBA00045533"/>
    </source>
</evidence>
<dbReference type="InterPro" id="IPR001733">
    <property type="entry name" value="Peptidase_S26B"/>
</dbReference>